<dbReference type="HOGENOM" id="CLU_996098_0_0_2"/>
<evidence type="ECO:0000256" key="1">
    <source>
        <dbReference type="SAM" id="Coils"/>
    </source>
</evidence>
<organism evidence="3 4">
    <name type="scientific">Methanobrevibacter ruminantium (strain ATCC 35063 / DSM 1093 / JCM 13430 / OCM 146 / M1)</name>
    <name type="common">Methanobacterium ruminantium</name>
    <dbReference type="NCBI Taxonomy" id="634498"/>
    <lineage>
        <taxon>Archaea</taxon>
        <taxon>Methanobacteriati</taxon>
        <taxon>Methanobacteriota</taxon>
        <taxon>Methanomada group</taxon>
        <taxon>Methanobacteria</taxon>
        <taxon>Methanobacteriales</taxon>
        <taxon>Methanobacteriaceae</taxon>
        <taxon>Methanobrevibacter</taxon>
    </lineage>
</organism>
<dbReference type="AlphaFoldDB" id="D3E324"/>
<feature type="coiled-coil region" evidence="1">
    <location>
        <begin position="151"/>
        <end position="178"/>
    </location>
</feature>
<keyword evidence="4" id="KW-1185">Reference proteome</keyword>
<feature type="transmembrane region" description="Helical" evidence="2">
    <location>
        <begin position="12"/>
        <end position="31"/>
    </location>
</feature>
<name>D3E324_METRM</name>
<evidence type="ECO:0000313" key="4">
    <source>
        <dbReference type="Proteomes" id="UP000008680"/>
    </source>
</evidence>
<keyword evidence="1" id="KW-0175">Coiled coil</keyword>
<gene>
    <name evidence="3" type="ordered locus">mru_1084</name>
</gene>
<dbReference type="PATRIC" id="fig|634498.28.peg.1086"/>
<dbReference type="OrthoDB" id="78232at2157"/>
<keyword evidence="2" id="KW-0472">Membrane</keyword>
<dbReference type="EMBL" id="CP001719">
    <property type="protein sequence ID" value="ADC46935.1"/>
    <property type="molecule type" value="Genomic_DNA"/>
</dbReference>
<dbReference type="RefSeq" id="WP_012955885.1">
    <property type="nucleotide sequence ID" value="NC_013790.1"/>
</dbReference>
<keyword evidence="2" id="KW-0812">Transmembrane</keyword>
<keyword evidence="2" id="KW-1133">Transmembrane helix</keyword>
<evidence type="ECO:0000256" key="2">
    <source>
        <dbReference type="SAM" id="Phobius"/>
    </source>
</evidence>
<reference evidence="3 4" key="1">
    <citation type="journal article" date="2010" name="PLoS ONE">
        <title>The genome sequence of the rumen methanogen Methanobrevibacter ruminantium reveals new possibilities for controlling ruminant methane emissions.</title>
        <authorList>
            <person name="Leahy S.C."/>
            <person name="Kelly W.J."/>
            <person name="Altermann E."/>
            <person name="Ronimus R.S."/>
            <person name="Yeoman C.J."/>
            <person name="Pacheco D.M."/>
            <person name="Li D."/>
            <person name="Kong Z."/>
            <person name="McTavish S."/>
            <person name="Sang C."/>
            <person name="Lambie S.C."/>
            <person name="Janssen P.H."/>
            <person name="Dey D."/>
            <person name="Attwood G.T."/>
        </authorList>
    </citation>
    <scope>NUCLEOTIDE SEQUENCE [LARGE SCALE GENOMIC DNA]</scope>
    <source>
        <strain evidence="4">ATCC 35063 / DSM 1093 / JCM 13430 / OCM 146 / M1</strain>
    </source>
</reference>
<dbReference type="KEGG" id="mru:mru_1084"/>
<feature type="transmembrane region" description="Helical" evidence="2">
    <location>
        <begin position="51"/>
        <end position="80"/>
    </location>
</feature>
<evidence type="ECO:0000313" key="3">
    <source>
        <dbReference type="EMBL" id="ADC46935.1"/>
    </source>
</evidence>
<accession>D3E324</accession>
<proteinExistence type="predicted"/>
<sequence length="279" mass="32465">MQRSLFDKVKTSLWMLPSFFGLVNGLGFIYLGRKNSNIKWTIEGIVYEIPWLIAILNIFNLSVAITAFSLGSFMVLISIVRSVMVNYEYQRLLDEEYVVRPSVESGSHGLDKQIKNGQFNEKEASPKEEKVKYNPYDLSGIDKNYDGRIKFDKYKAEIKEMEKEFNEKNDNVKELVEKRFSQSGITYDRFMFIIKDSEDLFNSQAANALDMIDLAPEYTETIDAEIRKKMETLRTIIEKNDELRDELIINMTTETGSEMEIKNLFEDMGHLTSSIKHYE</sequence>
<dbReference type="Proteomes" id="UP000008680">
    <property type="component" value="Chromosome"/>
</dbReference>
<protein>
    <submittedName>
        <fullName evidence="3">Uncharacterized protein</fullName>
    </submittedName>
</protein>
<dbReference type="GeneID" id="8770736"/>